<feature type="coiled-coil region" evidence="7">
    <location>
        <begin position="526"/>
        <end position="553"/>
    </location>
</feature>
<evidence type="ECO:0000256" key="3">
    <source>
        <dbReference type="ARBA" id="ARBA00012483"/>
    </source>
</evidence>
<comment type="catalytic activity">
    <reaction evidence="1">
        <text>S-ubiquitinyl-[E2 ubiquitin-conjugating enzyme]-L-cysteine + [acceptor protein]-L-lysine = [E2 ubiquitin-conjugating enzyme]-L-cysteine + N(6)-ubiquitinyl-[acceptor protein]-L-lysine.</text>
        <dbReference type="EC" id="2.3.2.27"/>
    </reaction>
</comment>
<keyword evidence="5" id="KW-0677">Repeat</keyword>
<evidence type="ECO:0000313" key="10">
    <source>
        <dbReference type="Proteomes" id="UP000008311"/>
    </source>
</evidence>
<evidence type="ECO:0000256" key="1">
    <source>
        <dbReference type="ARBA" id="ARBA00000900"/>
    </source>
</evidence>
<dbReference type="EC" id="2.3.2.27" evidence="3"/>
<dbReference type="SUPFAM" id="SSF48371">
    <property type="entry name" value="ARM repeat"/>
    <property type="match status" value="1"/>
</dbReference>
<dbReference type="Pfam" id="PF04564">
    <property type="entry name" value="U-box"/>
    <property type="match status" value="1"/>
</dbReference>
<dbReference type="Proteomes" id="UP000008311">
    <property type="component" value="Unassembled WGS sequence"/>
</dbReference>
<organism evidence="9 10">
    <name type="scientific">Ricinus communis</name>
    <name type="common">Castor bean</name>
    <dbReference type="NCBI Taxonomy" id="3988"/>
    <lineage>
        <taxon>Eukaryota</taxon>
        <taxon>Viridiplantae</taxon>
        <taxon>Streptophyta</taxon>
        <taxon>Embryophyta</taxon>
        <taxon>Tracheophyta</taxon>
        <taxon>Spermatophyta</taxon>
        <taxon>Magnoliopsida</taxon>
        <taxon>eudicotyledons</taxon>
        <taxon>Gunneridae</taxon>
        <taxon>Pentapetalae</taxon>
        <taxon>rosids</taxon>
        <taxon>fabids</taxon>
        <taxon>Malpighiales</taxon>
        <taxon>Euphorbiaceae</taxon>
        <taxon>Acalyphoideae</taxon>
        <taxon>Acalypheae</taxon>
        <taxon>Ricinus</taxon>
    </lineage>
</organism>
<dbReference type="InterPro" id="IPR016024">
    <property type="entry name" value="ARM-type_fold"/>
</dbReference>
<keyword evidence="9" id="KW-0436">Ligase</keyword>
<dbReference type="Gene3D" id="3.30.40.10">
    <property type="entry name" value="Zinc/RING finger domain, C3HC4 (zinc finger)"/>
    <property type="match status" value="1"/>
</dbReference>
<sequence length="998" mass="111615">MWFDLIVSHYEVLPGALTVVLWERDLRRHGKTFRDQSSVECFAQRCLLMMKVEISSNWKGLSDMFHTVSELLSQIILSIFDTIHSANQIVIQKENFMKFSAYLEKTASVLRELSGLNSDYSESLRNAVEILNRKTKIAKRLVLECNKKSKVYLLLNCHRIVSHLEDSTKEISQALSLIPLASLGEALSLIPLASLGVSLSISDKISQLCKNMLDSEYQAVMEQEILDKIESARQEGNVDRSWANNLLFHIAEAVGISTEKLALKKEVEEFKNEVEDLKLRKDIADIIKMEQIIALLENADATTSHEERERKYFSRRNSLGRQPLQPLQSFYCPITQDIMVDPVEISSGKTFERAAIEKWFTEGHSSCPLTCTPLDTFVLQPNKPLRKSIAEWRDRNNLITIVSIKSKLQSTEDQEVLQSLEKLQGLLVERDLHREWALMEDYVPVLIELLGAKDQEIRTHALAILCILAKDSEVNREKIAKVNLALEMIVRSLARQIGERIHLVRDSIGNIQGCILLLVTTSNSDDNDAANKAEELLQNLSFLNQNVIQMAKANYFKPLLQLLSSGEKDLKLILAGTLSEIELTEHNKVSLFRDGALEPLLELLAYDDLEVKKVAIKALNNLSNVPQNGIQMIREGALEPLFELLYRHSLLPPSLREQPHSSAELRTKLRQLSAVQVLVQLCELDNHIVRANAVKLFCFLTQDGDEGTFLEHVGQRCIDTLLKIIKTPSDLEEVAAAMGVISNLPKDPQITLWLLDAGALEVISTCLNAESRNASYRMKIIEYAVAALCRFTAPSNQKWQNRVAKAGIIPVLVQLLVSGTALTKQYAAISLKQFSESSTALSNRGCFQFCMAAPVKSCPAHLGICTVESSFCILEANALEPLVRMLGERDPGVCEASLDALLTLVDVERLQTGTKVLAEANAIIPIIKLLGSSSSSIQEKTLKALERIFRLVELEQNYGASAQMLLVEITQRGSSHMKSLAAKVLAQLNLLNGQSSYF</sequence>
<dbReference type="InterPro" id="IPR003613">
    <property type="entry name" value="Ubox_domain"/>
</dbReference>
<dbReference type="UniPathway" id="UPA00143"/>
<evidence type="ECO:0000256" key="5">
    <source>
        <dbReference type="ARBA" id="ARBA00022737"/>
    </source>
</evidence>
<dbReference type="SMART" id="SM00185">
    <property type="entry name" value="ARM"/>
    <property type="match status" value="8"/>
</dbReference>
<evidence type="ECO:0000313" key="9">
    <source>
        <dbReference type="EMBL" id="EEF46572.1"/>
    </source>
</evidence>
<evidence type="ECO:0000256" key="2">
    <source>
        <dbReference type="ARBA" id="ARBA00004906"/>
    </source>
</evidence>
<dbReference type="InterPro" id="IPR011989">
    <property type="entry name" value="ARM-like"/>
</dbReference>
<feature type="repeat" description="ARM" evidence="6">
    <location>
        <begin position="595"/>
        <end position="637"/>
    </location>
</feature>
<dbReference type="PANTHER" id="PTHR45958:SF8">
    <property type="entry name" value="U-BOX DOMAIN-CONTAINING PROTEIN 44-LIKE"/>
    <property type="match status" value="1"/>
</dbReference>
<proteinExistence type="predicted"/>
<dbReference type="SUPFAM" id="SSF57850">
    <property type="entry name" value="RING/U-box"/>
    <property type="match status" value="1"/>
</dbReference>
<evidence type="ECO:0000256" key="4">
    <source>
        <dbReference type="ARBA" id="ARBA00022679"/>
    </source>
</evidence>
<dbReference type="PANTHER" id="PTHR45958">
    <property type="entry name" value="RING-TYPE E3 UBIQUITIN TRANSFERASE"/>
    <property type="match status" value="1"/>
</dbReference>
<dbReference type="EMBL" id="EQ973799">
    <property type="protein sequence ID" value="EEF46572.1"/>
    <property type="molecule type" value="Genomic_DNA"/>
</dbReference>
<dbReference type="InterPro" id="IPR013083">
    <property type="entry name" value="Znf_RING/FYVE/PHD"/>
</dbReference>
<dbReference type="InterPro" id="IPR000225">
    <property type="entry name" value="Armadillo"/>
</dbReference>
<dbReference type="GO" id="GO:0016874">
    <property type="term" value="F:ligase activity"/>
    <property type="evidence" value="ECO:0007669"/>
    <property type="project" value="UniProtKB-KW"/>
</dbReference>
<keyword evidence="4" id="KW-0808">Transferase</keyword>
<evidence type="ECO:0000256" key="6">
    <source>
        <dbReference type="PROSITE-ProRule" id="PRU00259"/>
    </source>
</evidence>
<dbReference type="InterPro" id="IPR045210">
    <property type="entry name" value="RING-Ubox_PUB"/>
</dbReference>
<dbReference type="STRING" id="3988.B9RQ11"/>
<dbReference type="Pfam" id="PF00514">
    <property type="entry name" value="Arm"/>
    <property type="match status" value="1"/>
</dbReference>
<dbReference type="SMART" id="SM00504">
    <property type="entry name" value="Ubox"/>
    <property type="match status" value="1"/>
</dbReference>
<dbReference type="PROSITE" id="PS50176">
    <property type="entry name" value="ARM_REPEAT"/>
    <property type="match status" value="1"/>
</dbReference>
<keyword evidence="7" id="KW-0175">Coiled coil</keyword>
<dbReference type="InterPro" id="IPR052608">
    <property type="entry name" value="U-box_domain_protein"/>
</dbReference>
<dbReference type="eggNOG" id="KOG0167">
    <property type="taxonomic scope" value="Eukaryota"/>
</dbReference>
<accession>B9RQ11</accession>
<gene>
    <name evidence="9" type="ORF">RCOM_1663320</name>
</gene>
<reference evidence="10" key="1">
    <citation type="journal article" date="2010" name="Nat. Biotechnol.">
        <title>Draft genome sequence of the oilseed species Ricinus communis.</title>
        <authorList>
            <person name="Chan A.P."/>
            <person name="Crabtree J."/>
            <person name="Zhao Q."/>
            <person name="Lorenzi H."/>
            <person name="Orvis J."/>
            <person name="Puiu D."/>
            <person name="Melake-Berhan A."/>
            <person name="Jones K.M."/>
            <person name="Redman J."/>
            <person name="Chen G."/>
            <person name="Cahoon E.B."/>
            <person name="Gedil M."/>
            <person name="Stanke M."/>
            <person name="Haas B.J."/>
            <person name="Wortman J.R."/>
            <person name="Fraser-Liggett C.M."/>
            <person name="Ravel J."/>
            <person name="Rabinowicz P.D."/>
        </authorList>
    </citation>
    <scope>NUCLEOTIDE SEQUENCE [LARGE SCALE GENOMIC DNA]</scope>
    <source>
        <strain evidence="10">cv. Hale</strain>
    </source>
</reference>
<evidence type="ECO:0000256" key="7">
    <source>
        <dbReference type="SAM" id="Coils"/>
    </source>
</evidence>
<dbReference type="Gene3D" id="1.25.10.10">
    <property type="entry name" value="Leucine-rich Repeat Variant"/>
    <property type="match status" value="3"/>
</dbReference>
<dbReference type="PROSITE" id="PS51698">
    <property type="entry name" value="U_BOX"/>
    <property type="match status" value="1"/>
</dbReference>
<dbReference type="CDD" id="cd16664">
    <property type="entry name" value="RING-Ubox_PUB"/>
    <property type="match status" value="1"/>
</dbReference>
<comment type="pathway">
    <text evidence="2">Protein modification; protein ubiquitination.</text>
</comment>
<dbReference type="GO" id="GO:0061630">
    <property type="term" value="F:ubiquitin protein ligase activity"/>
    <property type="evidence" value="ECO:0007669"/>
    <property type="project" value="UniProtKB-EC"/>
</dbReference>
<keyword evidence="10" id="KW-1185">Reference proteome</keyword>
<name>B9RQ11_RICCO</name>
<dbReference type="InParanoid" id="B9RQ11"/>
<feature type="domain" description="U-box" evidence="8">
    <location>
        <begin position="325"/>
        <end position="399"/>
    </location>
</feature>
<evidence type="ECO:0000259" key="8">
    <source>
        <dbReference type="PROSITE" id="PS51698"/>
    </source>
</evidence>
<protein>
    <recommendedName>
        <fullName evidence="3">RING-type E3 ubiquitin transferase</fullName>
        <ecNumber evidence="3">2.3.2.27</ecNumber>
    </recommendedName>
</protein>
<dbReference type="GO" id="GO:0016567">
    <property type="term" value="P:protein ubiquitination"/>
    <property type="evidence" value="ECO:0007669"/>
    <property type="project" value="UniProtKB-UniPathway"/>
</dbReference>
<dbReference type="AlphaFoldDB" id="B9RQ11"/>